<protein>
    <recommendedName>
        <fullName evidence="3">Bdellovibrio beta-sandwich domain-containing protein</fullName>
    </recommendedName>
</protein>
<accession>A0A150WLC4</accession>
<feature type="region of interest" description="Disordered" evidence="1">
    <location>
        <begin position="189"/>
        <end position="215"/>
    </location>
</feature>
<comment type="caution">
    <text evidence="4">The sequence shown here is derived from an EMBL/GenBank/DDBJ whole genome shotgun (WGS) entry which is preliminary data.</text>
</comment>
<feature type="domain" description="Bdellovibrio beta-sandwich" evidence="3">
    <location>
        <begin position="59"/>
        <end position="188"/>
    </location>
</feature>
<dbReference type="RefSeq" id="WP_063243475.1">
    <property type="nucleotide sequence ID" value="NZ_LUKF01000012.1"/>
</dbReference>
<evidence type="ECO:0000313" key="4">
    <source>
        <dbReference type="EMBL" id="KYG64493.1"/>
    </source>
</evidence>
<dbReference type="EMBL" id="LUKF01000012">
    <property type="protein sequence ID" value="KYG64493.1"/>
    <property type="molecule type" value="Genomic_DNA"/>
</dbReference>
<feature type="signal peptide" evidence="2">
    <location>
        <begin position="1"/>
        <end position="22"/>
    </location>
</feature>
<gene>
    <name evidence="4" type="ORF">AZI85_03505</name>
</gene>
<dbReference type="InterPro" id="IPR041016">
    <property type="entry name" value="BD_b_sandwich"/>
</dbReference>
<dbReference type="Proteomes" id="UP000075391">
    <property type="component" value="Unassembled WGS sequence"/>
</dbReference>
<dbReference type="OrthoDB" id="5288801at2"/>
<name>A0A150WLC4_BDEBC</name>
<evidence type="ECO:0000259" key="3">
    <source>
        <dbReference type="Pfam" id="PF18820"/>
    </source>
</evidence>
<feature type="chain" id="PRO_5007573217" description="Bdellovibrio beta-sandwich domain-containing protein" evidence="2">
    <location>
        <begin position="23"/>
        <end position="474"/>
    </location>
</feature>
<dbReference type="Pfam" id="PF18820">
    <property type="entry name" value="BD_b_sandwich"/>
    <property type="match status" value="1"/>
</dbReference>
<evidence type="ECO:0000313" key="5">
    <source>
        <dbReference type="Proteomes" id="UP000075391"/>
    </source>
</evidence>
<organism evidence="4 5">
    <name type="scientific">Bdellovibrio bacteriovorus</name>
    <dbReference type="NCBI Taxonomy" id="959"/>
    <lineage>
        <taxon>Bacteria</taxon>
        <taxon>Pseudomonadati</taxon>
        <taxon>Bdellovibrionota</taxon>
        <taxon>Bdellovibrionia</taxon>
        <taxon>Bdellovibrionales</taxon>
        <taxon>Pseudobdellovibrionaceae</taxon>
        <taxon>Bdellovibrio</taxon>
    </lineage>
</organism>
<keyword evidence="2" id="KW-0732">Signal</keyword>
<evidence type="ECO:0000256" key="2">
    <source>
        <dbReference type="SAM" id="SignalP"/>
    </source>
</evidence>
<sequence>MNRRLIVTMLAALSVVQNSAYAQTIDDLPGFDDMDITPTVPVDQTPVVTTPVEQKPVDTAPVQTQYAGSASLNSIPRKSGGTLHTLKLSQALTLLRLDLRVTNSKVKVHKTSLVTEQGQKIDVRQLSQTDVLTTGSLSSSENLTANSRIAAIEILAESYSAEADVMVTAIASDAVPKMTVSVEQIAQPVEPTRPSTPSVPQAPPPPGATRPDPYRPPVYEDNIIRVGDEVLYARSYPGVVTYISGTEVRVRLNGYGETRAGTSDIAKSVRCLKGICVGDEGLYGGSYKGTVVKMYSNALMTVRLQAYGNSIVAMRDFAKAQRCLGTICQGDAGLYAGAYRASVLGAFDNGMLELRINGSVSIAMARDFSKSSSCNRERTMCAGADILYAGSYPGRALEFYDNGMMSFQLDGYSGSSSSYTRDVAYSVRDSRIGRTYLYSGYYRATVIAVYSNGMARVALAGYSGSSIVRASDLR</sequence>
<reference evidence="4 5" key="1">
    <citation type="submission" date="2016-03" db="EMBL/GenBank/DDBJ databases">
        <authorList>
            <person name="Ploux O."/>
        </authorList>
    </citation>
    <scope>NUCLEOTIDE SEQUENCE [LARGE SCALE GENOMIC DNA]</scope>
    <source>
        <strain evidence="4 5">BER2</strain>
    </source>
</reference>
<dbReference type="AlphaFoldDB" id="A0A150WLC4"/>
<proteinExistence type="predicted"/>
<evidence type="ECO:0000256" key="1">
    <source>
        <dbReference type="SAM" id="MobiDB-lite"/>
    </source>
</evidence>